<evidence type="ECO:0000313" key="3">
    <source>
        <dbReference type="EMBL" id="NPE25468.1"/>
    </source>
</evidence>
<comment type="caution">
    <text evidence="3">The sequence shown here is derived from an EMBL/GenBank/DDBJ whole genome shotgun (WGS) entry which is preliminary data.</text>
</comment>
<evidence type="ECO:0000259" key="2">
    <source>
        <dbReference type="Pfam" id="PF25023"/>
    </source>
</evidence>
<keyword evidence="1" id="KW-0677">Repeat</keyword>
<name>A0ABX2B2H3_9BACT</name>
<feature type="domain" description="Teneurin-like YD-shell" evidence="2">
    <location>
        <begin position="24"/>
        <end position="115"/>
    </location>
</feature>
<dbReference type="InterPro" id="IPR050708">
    <property type="entry name" value="T6SS_VgrG/RHS"/>
</dbReference>
<dbReference type="Proteomes" id="UP000820977">
    <property type="component" value="Unassembled WGS sequence"/>
</dbReference>
<dbReference type="EMBL" id="JABKKJ010000012">
    <property type="protein sequence ID" value="NPE25468.1"/>
    <property type="molecule type" value="Genomic_DNA"/>
</dbReference>
<dbReference type="InterPro" id="IPR022385">
    <property type="entry name" value="Rhs_assc_core"/>
</dbReference>
<dbReference type="NCBIfam" id="TIGR03696">
    <property type="entry name" value="Rhs_assc_core"/>
    <property type="match status" value="1"/>
</dbReference>
<dbReference type="Pfam" id="PF25023">
    <property type="entry name" value="TEN_YD-shell"/>
    <property type="match status" value="1"/>
</dbReference>
<keyword evidence="4" id="KW-1185">Reference proteome</keyword>
<organism evidence="3 4">
    <name type="scientific">Xylanibacter caecicola</name>
    <dbReference type="NCBI Taxonomy" id="2736294"/>
    <lineage>
        <taxon>Bacteria</taxon>
        <taxon>Pseudomonadati</taxon>
        <taxon>Bacteroidota</taxon>
        <taxon>Bacteroidia</taxon>
        <taxon>Bacteroidales</taxon>
        <taxon>Prevotellaceae</taxon>
        <taxon>Xylanibacter</taxon>
    </lineage>
</organism>
<reference evidence="3 4" key="1">
    <citation type="submission" date="2020-05" db="EMBL/GenBank/DDBJ databases">
        <title>Distinct polysaccharide utilization as determinants for interspecies competition between intestinal Prevotella spp.</title>
        <authorList>
            <person name="Galvez E.J.C."/>
            <person name="Iljazovic A."/>
            <person name="Strowig T."/>
        </authorList>
    </citation>
    <scope>NUCLEOTIDE SEQUENCE [LARGE SCALE GENOMIC DNA]</scope>
    <source>
        <strain evidence="3 4">PCHR</strain>
    </source>
</reference>
<evidence type="ECO:0000313" key="4">
    <source>
        <dbReference type="Proteomes" id="UP000820977"/>
    </source>
</evidence>
<protein>
    <submittedName>
        <fullName evidence="3">RHS repeat-associated core domain-containing protein</fullName>
    </submittedName>
</protein>
<gene>
    <name evidence="3" type="ORF">HPS54_08085</name>
</gene>
<dbReference type="RefSeq" id="WP_172344928.1">
    <property type="nucleotide sequence ID" value="NZ_JABKKJ010000012.1"/>
</dbReference>
<accession>A0ABX2B2H3</accession>
<sequence length="326" mass="37358">MNICSDIIYENLKPTPNRILIDGGYVTFTNNKQPVYHFYLTDHQGNVRVVVDENGTVEETNHYYPFGALFGESVDKNKQRYKYNGKELDRLLSLDWYDYGARWYAPVLARWHAVDPLADKYPDVSPYVYCNNNAVNAVDPDGRKIVNVNGNVVVSILNGKIQFSEFANDDIKRIVNNMSITKTGFTQLYKLINSSTKIQIKLSEANKLEGKSIIYGETIQGNYNVKDNYGRYFERGKYKLKTAKITIYIGSIREAIKEGSGLKYEGLTEDEALGSVMSHEAVHSTDVNEIDADIKYEIKNKGKARPNREKETNKIEEQIMEELKWK</sequence>
<evidence type="ECO:0000256" key="1">
    <source>
        <dbReference type="ARBA" id="ARBA00022737"/>
    </source>
</evidence>
<dbReference type="Gene3D" id="2.180.10.10">
    <property type="entry name" value="RHS repeat-associated core"/>
    <property type="match status" value="1"/>
</dbReference>
<dbReference type="PANTHER" id="PTHR32305:SF15">
    <property type="entry name" value="PROTEIN RHSA-RELATED"/>
    <property type="match status" value="1"/>
</dbReference>
<proteinExistence type="predicted"/>
<dbReference type="PANTHER" id="PTHR32305">
    <property type="match status" value="1"/>
</dbReference>
<dbReference type="InterPro" id="IPR056823">
    <property type="entry name" value="TEN-like_YD-shell"/>
</dbReference>